<dbReference type="EMBL" id="JAODUO010000092">
    <property type="protein sequence ID" value="KAK2189980.1"/>
    <property type="molecule type" value="Genomic_DNA"/>
</dbReference>
<evidence type="ECO:0000313" key="2">
    <source>
        <dbReference type="EMBL" id="KAK2189980.1"/>
    </source>
</evidence>
<dbReference type="PANTHER" id="PTHR34753">
    <property type="entry name" value="TELOMERASE RNA COMPONENT INTERACTING RNASE"/>
    <property type="match status" value="1"/>
</dbReference>
<dbReference type="Proteomes" id="UP001209878">
    <property type="component" value="Unassembled WGS sequence"/>
</dbReference>
<organism evidence="2 3">
    <name type="scientific">Ridgeia piscesae</name>
    <name type="common">Tubeworm</name>
    <dbReference type="NCBI Taxonomy" id="27915"/>
    <lineage>
        <taxon>Eukaryota</taxon>
        <taxon>Metazoa</taxon>
        <taxon>Spiralia</taxon>
        <taxon>Lophotrochozoa</taxon>
        <taxon>Annelida</taxon>
        <taxon>Polychaeta</taxon>
        <taxon>Sedentaria</taxon>
        <taxon>Canalipalpata</taxon>
        <taxon>Sabellida</taxon>
        <taxon>Siboglinidae</taxon>
        <taxon>Ridgeia</taxon>
    </lineage>
</organism>
<gene>
    <name evidence="2" type="ORF">NP493_92g05021</name>
</gene>
<feature type="compositionally biased region" description="Basic and acidic residues" evidence="1">
    <location>
        <begin position="52"/>
        <end position="64"/>
    </location>
</feature>
<keyword evidence="3" id="KW-1185">Reference proteome</keyword>
<dbReference type="AlphaFoldDB" id="A0AAD9P886"/>
<dbReference type="InterPro" id="IPR038838">
    <property type="entry name" value="TRIR"/>
</dbReference>
<evidence type="ECO:0000313" key="3">
    <source>
        <dbReference type="Proteomes" id="UP001209878"/>
    </source>
</evidence>
<comment type="caution">
    <text evidence="2">The sequence shown here is derived from an EMBL/GenBank/DDBJ whole genome shotgun (WGS) entry which is preliminary data.</text>
</comment>
<proteinExistence type="predicted"/>
<feature type="compositionally biased region" description="Polar residues" evidence="1">
    <location>
        <begin position="26"/>
        <end position="51"/>
    </location>
</feature>
<evidence type="ECO:0008006" key="4">
    <source>
        <dbReference type="Google" id="ProtNLM"/>
    </source>
</evidence>
<accession>A0AAD9P886</accession>
<dbReference type="PANTHER" id="PTHR34753:SF1">
    <property type="entry name" value="TELOMERASE RNA COMPONENT INTERACTING RNASE"/>
    <property type="match status" value="1"/>
</dbReference>
<evidence type="ECO:0000256" key="1">
    <source>
        <dbReference type="SAM" id="MobiDB-lite"/>
    </source>
</evidence>
<name>A0AAD9P886_RIDPI</name>
<protein>
    <recommendedName>
        <fullName evidence="4">Telomerase RNA component interacting RNase</fullName>
    </recommendedName>
</protein>
<feature type="region of interest" description="Disordered" evidence="1">
    <location>
        <begin position="1"/>
        <end position="69"/>
    </location>
</feature>
<sequence length="128" mass="14544">MEMFKKQMEEKQRQNDSEKRQHAKESTGSATSSNESHATGTEKLQASSSSEGTDKRTIKPEKKNYSFFVGKRRGNAPVLKTGAVKKARVQEKDEGAVKTDAWSRYLAEVQKYKSRSCQDEDRTRPLVK</sequence>
<feature type="compositionally biased region" description="Basic and acidic residues" evidence="1">
    <location>
        <begin position="1"/>
        <end position="25"/>
    </location>
</feature>
<reference evidence="2" key="1">
    <citation type="journal article" date="2023" name="Mol. Biol. Evol.">
        <title>Third-Generation Sequencing Reveals the Adaptive Role of the Epigenome in Three Deep-Sea Polychaetes.</title>
        <authorList>
            <person name="Perez M."/>
            <person name="Aroh O."/>
            <person name="Sun Y."/>
            <person name="Lan Y."/>
            <person name="Juniper S.K."/>
            <person name="Young C.R."/>
            <person name="Angers B."/>
            <person name="Qian P.Y."/>
        </authorList>
    </citation>
    <scope>NUCLEOTIDE SEQUENCE</scope>
    <source>
        <strain evidence="2">R07B-5</strain>
    </source>
</reference>
<dbReference type="GO" id="GO:0008409">
    <property type="term" value="F:5'-3' exonuclease activity"/>
    <property type="evidence" value="ECO:0007669"/>
    <property type="project" value="InterPro"/>
</dbReference>
<dbReference type="GO" id="GO:0008408">
    <property type="term" value="F:3'-5' exonuclease activity"/>
    <property type="evidence" value="ECO:0007669"/>
    <property type="project" value="InterPro"/>
</dbReference>